<comment type="caution">
    <text evidence="2">The sequence shown here is derived from an EMBL/GenBank/DDBJ whole genome shotgun (WGS) entry which is preliminary data.</text>
</comment>
<organism evidence="2 3">
    <name type="scientific">Streptomyces hydrogenans</name>
    <dbReference type="NCBI Taxonomy" id="1873719"/>
    <lineage>
        <taxon>Bacteria</taxon>
        <taxon>Bacillati</taxon>
        <taxon>Actinomycetota</taxon>
        <taxon>Actinomycetes</taxon>
        <taxon>Kitasatosporales</taxon>
        <taxon>Streptomycetaceae</taxon>
        <taxon>Streptomyces</taxon>
    </lineage>
</organism>
<evidence type="ECO:0000313" key="2">
    <source>
        <dbReference type="EMBL" id="GHI28155.1"/>
    </source>
</evidence>
<proteinExistence type="predicted"/>
<gene>
    <name evidence="2" type="ORF">Shyd_95260</name>
</gene>
<evidence type="ECO:0000313" key="3">
    <source>
        <dbReference type="Proteomes" id="UP001052739"/>
    </source>
</evidence>
<feature type="region of interest" description="Disordered" evidence="1">
    <location>
        <begin position="75"/>
        <end position="125"/>
    </location>
</feature>
<sequence>MARQLARGMGSFFKDCDCAKPTRCPHPYSIRFRDALGKQRGWFQQLPTGIGQVTRIGPLLTRHVSVVPMAAALPQGANRRDRGRVGIRQERRDRNGPSKAVIRLTCHKTRLRPQSTRSGPLPKQQ</sequence>
<reference evidence="2" key="1">
    <citation type="submission" date="2024-05" db="EMBL/GenBank/DDBJ databases">
        <title>Whole genome shotgun sequence of Streptomyces hydrogenans NBRC 13475.</title>
        <authorList>
            <person name="Komaki H."/>
            <person name="Tamura T."/>
        </authorList>
    </citation>
    <scope>NUCLEOTIDE SEQUENCE</scope>
    <source>
        <strain evidence="2">NBRC 13475</strain>
    </source>
</reference>
<dbReference type="EMBL" id="BNDW01000120">
    <property type="protein sequence ID" value="GHI28155.1"/>
    <property type="molecule type" value="Genomic_DNA"/>
</dbReference>
<dbReference type="Proteomes" id="UP001052739">
    <property type="component" value="Unassembled WGS sequence"/>
</dbReference>
<accession>A0ABQ3PSZ7</accession>
<keyword evidence="3" id="KW-1185">Reference proteome</keyword>
<evidence type="ECO:0000256" key="1">
    <source>
        <dbReference type="SAM" id="MobiDB-lite"/>
    </source>
</evidence>
<protein>
    <submittedName>
        <fullName evidence="2">Uncharacterized protein</fullName>
    </submittedName>
</protein>
<feature type="compositionally biased region" description="Basic and acidic residues" evidence="1">
    <location>
        <begin position="78"/>
        <end position="96"/>
    </location>
</feature>
<name>A0ABQ3PSZ7_9ACTN</name>
<feature type="compositionally biased region" description="Polar residues" evidence="1">
    <location>
        <begin position="112"/>
        <end position="125"/>
    </location>
</feature>